<dbReference type="GO" id="GO:0008843">
    <property type="term" value="F:endochitinase activity"/>
    <property type="evidence" value="ECO:0007669"/>
    <property type="project" value="UniProtKB-EC"/>
</dbReference>
<keyword evidence="5" id="KW-0146">Chitin degradation</keyword>
<dbReference type="GO" id="GO:0008061">
    <property type="term" value="F:chitin binding"/>
    <property type="evidence" value="ECO:0007669"/>
    <property type="project" value="UniProtKB-KW"/>
</dbReference>
<dbReference type="InterPro" id="IPR001579">
    <property type="entry name" value="Glyco_hydro_18_chit_AS"/>
</dbReference>
<dbReference type="InterPro" id="IPR050542">
    <property type="entry name" value="Glycosyl_Hydrlase18_Chitinase"/>
</dbReference>
<dbReference type="PANTHER" id="PTHR45708:SF49">
    <property type="entry name" value="ENDOCHITINASE"/>
    <property type="match status" value="1"/>
</dbReference>
<dbReference type="GO" id="GO:0005576">
    <property type="term" value="C:extracellular region"/>
    <property type="evidence" value="ECO:0007669"/>
    <property type="project" value="TreeGrafter"/>
</dbReference>
<organism evidence="14 15">
    <name type="scientific">[Candida] subhashii</name>
    <dbReference type="NCBI Taxonomy" id="561895"/>
    <lineage>
        <taxon>Eukaryota</taxon>
        <taxon>Fungi</taxon>
        <taxon>Dikarya</taxon>
        <taxon>Ascomycota</taxon>
        <taxon>Saccharomycotina</taxon>
        <taxon>Pichiomycetes</taxon>
        <taxon>Debaryomycetaceae</taxon>
        <taxon>Spathaspora</taxon>
    </lineage>
</organism>
<dbReference type="GeneID" id="73469418"/>
<evidence type="ECO:0000313" key="15">
    <source>
        <dbReference type="Proteomes" id="UP000694255"/>
    </source>
</evidence>
<keyword evidence="4 9" id="KW-0378">Hydrolase</keyword>
<evidence type="ECO:0000256" key="9">
    <source>
        <dbReference type="RuleBase" id="RU000489"/>
    </source>
</evidence>
<keyword evidence="8" id="KW-0624">Polysaccharide degradation</keyword>
<name>A0A8J5QKL7_9ASCO</name>
<evidence type="ECO:0000256" key="12">
    <source>
        <dbReference type="SAM" id="SignalP"/>
    </source>
</evidence>
<evidence type="ECO:0000256" key="7">
    <source>
        <dbReference type="ARBA" id="ARBA00023295"/>
    </source>
</evidence>
<dbReference type="EMBL" id="JAGSYN010000115">
    <property type="protein sequence ID" value="KAG7663868.1"/>
    <property type="molecule type" value="Genomic_DNA"/>
</dbReference>
<evidence type="ECO:0000259" key="13">
    <source>
        <dbReference type="PROSITE" id="PS51910"/>
    </source>
</evidence>
<dbReference type="EC" id="3.2.1.14" evidence="2"/>
<feature type="chain" id="PRO_5035313643" description="chitinase" evidence="12">
    <location>
        <begin position="18"/>
        <end position="555"/>
    </location>
</feature>
<evidence type="ECO:0000256" key="6">
    <source>
        <dbReference type="ARBA" id="ARBA00023277"/>
    </source>
</evidence>
<keyword evidence="12" id="KW-0732">Signal</keyword>
<dbReference type="Pfam" id="PF00704">
    <property type="entry name" value="Glyco_hydro_18"/>
    <property type="match status" value="1"/>
</dbReference>
<evidence type="ECO:0000313" key="14">
    <source>
        <dbReference type="EMBL" id="KAG7663868.1"/>
    </source>
</evidence>
<keyword evidence="7 9" id="KW-0326">Glycosidase</keyword>
<feature type="region of interest" description="Disordered" evidence="11">
    <location>
        <begin position="294"/>
        <end position="341"/>
    </location>
</feature>
<dbReference type="InterPro" id="IPR001223">
    <property type="entry name" value="Glyco_hydro18_cat"/>
</dbReference>
<reference evidence="14 15" key="1">
    <citation type="journal article" date="2021" name="DNA Res.">
        <title>Genome analysis of Candida subhashii reveals its hybrid nature and dual mitochondrial genome conformations.</title>
        <authorList>
            <person name="Mixao V."/>
            <person name="Hegedusova E."/>
            <person name="Saus E."/>
            <person name="Pryszcz L.P."/>
            <person name="Cillingova A."/>
            <person name="Nosek J."/>
            <person name="Gabaldon T."/>
        </authorList>
    </citation>
    <scope>NUCLEOTIDE SEQUENCE [LARGE SCALE GENOMIC DNA]</scope>
    <source>
        <strain evidence="14 15">CBS 10753</strain>
    </source>
</reference>
<evidence type="ECO:0000256" key="5">
    <source>
        <dbReference type="ARBA" id="ARBA00023024"/>
    </source>
</evidence>
<comment type="catalytic activity">
    <reaction evidence="1">
        <text>Random endo-hydrolysis of N-acetyl-beta-D-glucosaminide (1-&gt;4)-beta-linkages in chitin and chitodextrins.</text>
        <dbReference type="EC" id="3.2.1.14"/>
    </reaction>
</comment>
<feature type="compositionally biased region" description="Polar residues" evidence="11">
    <location>
        <begin position="319"/>
        <end position="333"/>
    </location>
</feature>
<dbReference type="OrthoDB" id="6020543at2759"/>
<dbReference type="Proteomes" id="UP000694255">
    <property type="component" value="Unassembled WGS sequence"/>
</dbReference>
<dbReference type="GO" id="GO:0000272">
    <property type="term" value="P:polysaccharide catabolic process"/>
    <property type="evidence" value="ECO:0007669"/>
    <property type="project" value="UniProtKB-KW"/>
</dbReference>
<feature type="compositionally biased region" description="Low complexity" evidence="11">
    <location>
        <begin position="301"/>
        <end position="311"/>
    </location>
</feature>
<sequence>MLTQIIATSLIAAAASAFNGDANNNIAAYWGQNAGGSQQSLGEYCNSTSADIIIMSFMNGFPNLELNFANQCSSTFSDGLLHCSNIGQDIKSCQEEGKLVLLSLGGATGTYGFTSDSDAESFATTMWNKFGGGQDDERPFDDAIVDGFDFDIENQDQTGYVALANQLRQYFNGDSSKKYYLSAAPQCPYPDQSVGDLLSQAEIDFCFIQFYNNYCSVNGQFNWQTWSTYASSTSPNKDIKLYLGLPGSATSAGSGYVGLSEVQSALGSIGDDSSFGGISVWDISSAEQDGFLDGLRNLLGSPENSNTPTSSSDEEDKAVSTSAQTVSPTSSANPNPPMKTVYTTSYTTIQVAARATGLEKRAEANVLQGESSKTNAGVNCSNTTFPARTIYETVLPKLVSQYQPDVPYHPGSAWAGSGKADPTTGDLHQCNVWHGSQEKYQNWYKLRRRFVSEFGMEPSPSSKTYEQCISDPTELYPQSETVDHDNKADGFERRLALYVIENIKVQGLDFDSWIYATQLMQAECLGYAYRCWRREWRGEGKRYNGGTYVWQINDC</sequence>
<feature type="signal peptide" evidence="12">
    <location>
        <begin position="1"/>
        <end position="17"/>
    </location>
</feature>
<evidence type="ECO:0000256" key="8">
    <source>
        <dbReference type="ARBA" id="ARBA00023326"/>
    </source>
</evidence>
<evidence type="ECO:0000256" key="2">
    <source>
        <dbReference type="ARBA" id="ARBA00012729"/>
    </source>
</evidence>
<dbReference type="PROSITE" id="PS51910">
    <property type="entry name" value="GH18_2"/>
    <property type="match status" value="1"/>
</dbReference>
<dbReference type="RefSeq" id="XP_049264100.1">
    <property type="nucleotide sequence ID" value="XM_049406387.1"/>
</dbReference>
<proteinExistence type="inferred from homology"/>
<protein>
    <recommendedName>
        <fullName evidence="2">chitinase</fullName>
        <ecNumber evidence="2">3.2.1.14</ecNumber>
    </recommendedName>
</protein>
<evidence type="ECO:0000256" key="3">
    <source>
        <dbReference type="ARBA" id="ARBA00022669"/>
    </source>
</evidence>
<dbReference type="PANTHER" id="PTHR45708">
    <property type="entry name" value="ENDOCHITINASE"/>
    <property type="match status" value="1"/>
</dbReference>
<feature type="domain" description="GH18" evidence="13">
    <location>
        <begin position="24"/>
        <end position="302"/>
    </location>
</feature>
<evidence type="ECO:0000256" key="4">
    <source>
        <dbReference type="ARBA" id="ARBA00022801"/>
    </source>
</evidence>
<keyword evidence="3" id="KW-0147">Chitin-binding</keyword>
<accession>A0A8J5QKL7</accession>
<comment type="caution">
    <text evidence="14">The sequence shown here is derived from an EMBL/GenBank/DDBJ whole genome shotgun (WGS) entry which is preliminary data.</text>
</comment>
<keyword evidence="15" id="KW-1185">Reference proteome</keyword>
<dbReference type="InterPro" id="IPR045321">
    <property type="entry name" value="Cts1-like"/>
</dbReference>
<evidence type="ECO:0000256" key="1">
    <source>
        <dbReference type="ARBA" id="ARBA00000822"/>
    </source>
</evidence>
<evidence type="ECO:0000256" key="11">
    <source>
        <dbReference type="SAM" id="MobiDB-lite"/>
    </source>
</evidence>
<comment type="similarity">
    <text evidence="10">Belongs to the glycosyl hydrolase 18 family.</text>
</comment>
<dbReference type="GO" id="GO:0006032">
    <property type="term" value="P:chitin catabolic process"/>
    <property type="evidence" value="ECO:0007669"/>
    <property type="project" value="UniProtKB-KW"/>
</dbReference>
<dbReference type="AlphaFoldDB" id="A0A8J5QKL7"/>
<dbReference type="CDD" id="cd02877">
    <property type="entry name" value="GH18_hevamine_XipI_class_III"/>
    <property type="match status" value="1"/>
</dbReference>
<evidence type="ECO:0000256" key="10">
    <source>
        <dbReference type="RuleBase" id="RU004453"/>
    </source>
</evidence>
<gene>
    <name evidence="14" type="ORF">J8A68_002617</name>
</gene>
<keyword evidence="6" id="KW-0119">Carbohydrate metabolism</keyword>
<dbReference type="PROSITE" id="PS01095">
    <property type="entry name" value="GH18_1"/>
    <property type="match status" value="1"/>
</dbReference>